<dbReference type="PANTHER" id="PTHR30250:SF26">
    <property type="entry name" value="PSMA PROTEIN"/>
    <property type="match status" value="1"/>
</dbReference>
<accession>A0A5B9EAG7</accession>
<dbReference type="AlphaFoldDB" id="A0A5B9EAG7"/>
<evidence type="ECO:0000256" key="5">
    <source>
        <dbReference type="ARBA" id="ARBA00023136"/>
    </source>
</evidence>
<reference evidence="7 8" key="1">
    <citation type="submission" date="2019-08" db="EMBL/GenBank/DDBJ databases">
        <title>Complete genome sequence of Terriglobus albidus strain ORNL.</title>
        <authorList>
            <person name="Podar M."/>
        </authorList>
    </citation>
    <scope>NUCLEOTIDE SEQUENCE [LARGE SCALE GENOMIC DNA]</scope>
    <source>
        <strain evidence="7 8">ORNL</strain>
    </source>
</reference>
<feature type="transmembrane region" description="Helical" evidence="6">
    <location>
        <begin position="159"/>
        <end position="178"/>
    </location>
</feature>
<feature type="transmembrane region" description="Helical" evidence="6">
    <location>
        <begin position="312"/>
        <end position="336"/>
    </location>
</feature>
<proteinExistence type="predicted"/>
<feature type="transmembrane region" description="Helical" evidence="6">
    <location>
        <begin position="252"/>
        <end position="272"/>
    </location>
</feature>
<feature type="transmembrane region" description="Helical" evidence="6">
    <location>
        <begin position="7"/>
        <end position="27"/>
    </location>
</feature>
<feature type="transmembrane region" description="Helical" evidence="6">
    <location>
        <begin position="461"/>
        <end position="487"/>
    </location>
</feature>
<dbReference type="Proteomes" id="UP000321820">
    <property type="component" value="Chromosome"/>
</dbReference>
<feature type="transmembrane region" description="Helical" evidence="6">
    <location>
        <begin position="227"/>
        <end position="246"/>
    </location>
</feature>
<keyword evidence="3 6" id="KW-0812">Transmembrane</keyword>
<feature type="transmembrane region" description="Helical" evidence="6">
    <location>
        <begin position="128"/>
        <end position="147"/>
    </location>
</feature>
<dbReference type="OrthoDB" id="104353at2"/>
<evidence type="ECO:0000313" key="8">
    <source>
        <dbReference type="Proteomes" id="UP000321820"/>
    </source>
</evidence>
<keyword evidence="8" id="KW-1185">Reference proteome</keyword>
<dbReference type="KEGG" id="talb:FTW19_14845"/>
<name>A0A5B9EAG7_9BACT</name>
<feature type="transmembrane region" description="Helical" evidence="6">
    <location>
        <begin position="184"/>
        <end position="206"/>
    </location>
</feature>
<feature type="transmembrane region" description="Helical" evidence="6">
    <location>
        <begin position="376"/>
        <end position="394"/>
    </location>
</feature>
<keyword evidence="5 6" id="KW-0472">Membrane</keyword>
<dbReference type="InterPro" id="IPR050833">
    <property type="entry name" value="Poly_Biosynth_Transport"/>
</dbReference>
<evidence type="ECO:0000256" key="1">
    <source>
        <dbReference type="ARBA" id="ARBA00004651"/>
    </source>
</evidence>
<evidence type="ECO:0000256" key="6">
    <source>
        <dbReference type="SAM" id="Phobius"/>
    </source>
</evidence>
<feature type="transmembrane region" description="Helical" evidence="6">
    <location>
        <begin position="92"/>
        <end position="116"/>
    </location>
</feature>
<feature type="transmembrane region" description="Helical" evidence="6">
    <location>
        <begin position="342"/>
        <end position="360"/>
    </location>
</feature>
<evidence type="ECO:0000313" key="7">
    <source>
        <dbReference type="EMBL" id="QEE29158.1"/>
    </source>
</evidence>
<gene>
    <name evidence="7" type="ORF">FTW19_14845</name>
</gene>
<feature type="transmembrane region" description="Helical" evidence="6">
    <location>
        <begin position="400"/>
        <end position="419"/>
    </location>
</feature>
<sequence length="508" mass="57121">MNLRRIFKTLFTNFLGQGVTIISQLIVPPLFLRSYSNGIMVYGEWIALSAAVSYLGTLNYGIQNYSNNQMSILYNSGDIEGAKNVQGAALRLLVGFFTLFAIAGLIVFVLPISSYLNLKIENPFQNALALYLLILQIALNMLFSLMTNSYMVVGQLHRGNYWASAQRLFSILCIALTVKMHGSFPAVAGAQLGAFFIFLILVMIDMRRNAPILLPSLRYGSMEHVRAIIKPSGHFLLIAMAGFLTWQGPIIIIQRTLGPAAVAVFALVRVVFQMARQILSIASSTISQDITMLFGKRDWNALHKLYDLSERVVLFLTPIVTIGSFLMCPFLFTVWLHKRNLYDPKLCFLMAIVSAVLGIKEHKTQFQSSSNKHERFAVFSVLGYLIMLGVSLPIMRMYSLTGFILCWLIWEIIQTYAVVRFNEDIFPAEYKVSLQPITRLAIFMSVAFALSFYPSKLEVNWSLPAVVGFSFATVLLFAAAAYAYFGIGELKDILQQRLRNRFLKTRSA</sequence>
<keyword evidence="2" id="KW-1003">Cell membrane</keyword>
<dbReference type="EMBL" id="CP042806">
    <property type="protein sequence ID" value="QEE29158.1"/>
    <property type="molecule type" value="Genomic_DNA"/>
</dbReference>
<comment type="subcellular location">
    <subcellularLocation>
        <location evidence="1">Cell membrane</location>
        <topology evidence="1">Multi-pass membrane protein</topology>
    </subcellularLocation>
</comment>
<dbReference type="RefSeq" id="WP_147648356.1">
    <property type="nucleotide sequence ID" value="NZ_CP042806.1"/>
</dbReference>
<protein>
    <recommendedName>
        <fullName evidence="9">Oligosaccharide flippase family protein</fullName>
    </recommendedName>
</protein>
<evidence type="ECO:0000256" key="2">
    <source>
        <dbReference type="ARBA" id="ARBA00022475"/>
    </source>
</evidence>
<dbReference type="GO" id="GO:0005886">
    <property type="term" value="C:plasma membrane"/>
    <property type="evidence" value="ECO:0007669"/>
    <property type="project" value="UniProtKB-SubCell"/>
</dbReference>
<evidence type="ECO:0000256" key="3">
    <source>
        <dbReference type="ARBA" id="ARBA00022692"/>
    </source>
</evidence>
<keyword evidence="4 6" id="KW-1133">Transmembrane helix</keyword>
<organism evidence="7 8">
    <name type="scientific">Terriglobus albidus</name>
    <dbReference type="NCBI Taxonomy" id="1592106"/>
    <lineage>
        <taxon>Bacteria</taxon>
        <taxon>Pseudomonadati</taxon>
        <taxon>Acidobacteriota</taxon>
        <taxon>Terriglobia</taxon>
        <taxon>Terriglobales</taxon>
        <taxon>Acidobacteriaceae</taxon>
        <taxon>Terriglobus</taxon>
    </lineage>
</organism>
<evidence type="ECO:0008006" key="9">
    <source>
        <dbReference type="Google" id="ProtNLM"/>
    </source>
</evidence>
<dbReference type="PANTHER" id="PTHR30250">
    <property type="entry name" value="PST FAMILY PREDICTED COLANIC ACID TRANSPORTER"/>
    <property type="match status" value="1"/>
</dbReference>
<feature type="transmembrane region" description="Helical" evidence="6">
    <location>
        <begin position="39"/>
        <end position="62"/>
    </location>
</feature>
<feature type="transmembrane region" description="Helical" evidence="6">
    <location>
        <begin position="440"/>
        <end position="455"/>
    </location>
</feature>
<evidence type="ECO:0000256" key="4">
    <source>
        <dbReference type="ARBA" id="ARBA00022989"/>
    </source>
</evidence>